<dbReference type="AlphaFoldDB" id="A0A2C6BGT6"/>
<dbReference type="GO" id="GO:0000917">
    <property type="term" value="P:division septum assembly"/>
    <property type="evidence" value="ECO:0007669"/>
    <property type="project" value="UniProtKB-KW"/>
</dbReference>
<dbReference type="InterPro" id="IPR038594">
    <property type="entry name" value="SepF-like_sf"/>
</dbReference>
<dbReference type="Proteomes" id="UP000223525">
    <property type="component" value="Unassembled WGS sequence"/>
</dbReference>
<sequence length="98" mass="11214">MADNIDIVFLKPTKFEDCVICANYIKEDKIVNMNLSQLDDNDSRRILDYIAGAIFITKAEIVNVGNKIFCSIPSNRNFLNEMNRDTSHDDEEVEIVRG</sequence>
<keyword evidence="1 5" id="KW-0132">Cell division</keyword>
<keyword evidence="2" id="KW-0717">Septation</keyword>
<keyword evidence="3" id="KW-0131">Cell cycle</keyword>
<comment type="caution">
    <text evidence="5">The sequence shown here is derived from an EMBL/GenBank/DDBJ whole genome shotgun (WGS) entry which is preliminary data.</text>
</comment>
<gene>
    <name evidence="5" type="ORF">CA836_11385</name>
</gene>
<dbReference type="Gene3D" id="3.30.110.150">
    <property type="entry name" value="SepF-like protein"/>
    <property type="match status" value="1"/>
</dbReference>
<evidence type="ECO:0000313" key="6">
    <source>
        <dbReference type="Proteomes" id="UP000223525"/>
    </source>
</evidence>
<dbReference type="InterPro" id="IPR007561">
    <property type="entry name" value="Cell_div_SepF/SepF-rel"/>
</dbReference>
<comment type="function">
    <text evidence="4">Cell division protein that is part of the divisome complex and is recruited early to the Z-ring. Probably stimulates Z-ring formation, perhaps through the cross-linking of FtsZ protofilaments. Its function overlaps with FtsA.</text>
</comment>
<dbReference type="InterPro" id="IPR023052">
    <property type="entry name" value="Cell_div_SepF"/>
</dbReference>
<name>A0A2C6BGT6_FUSNP</name>
<accession>A0A2C6BGT6</accession>
<evidence type="ECO:0000313" key="5">
    <source>
        <dbReference type="EMBL" id="PHI03055.1"/>
    </source>
</evidence>
<dbReference type="PANTHER" id="PTHR35798:SF1">
    <property type="entry name" value="CELL DIVISION PROTEIN SEPF"/>
    <property type="match status" value="1"/>
</dbReference>
<dbReference type="Pfam" id="PF04472">
    <property type="entry name" value="SepF"/>
    <property type="match status" value="1"/>
</dbReference>
<dbReference type="PANTHER" id="PTHR35798">
    <property type="entry name" value="CELL DIVISION PROTEIN SEPF"/>
    <property type="match status" value="1"/>
</dbReference>
<evidence type="ECO:0000256" key="4">
    <source>
        <dbReference type="ARBA" id="ARBA00044936"/>
    </source>
</evidence>
<evidence type="ECO:0000256" key="2">
    <source>
        <dbReference type="ARBA" id="ARBA00023210"/>
    </source>
</evidence>
<proteinExistence type="predicted"/>
<organism evidence="5 6">
    <name type="scientific">Fusobacterium nucleatum subsp. polymorphum</name>
    <name type="common">Fusobacterium polymorphum</name>
    <dbReference type="NCBI Taxonomy" id="76857"/>
    <lineage>
        <taxon>Bacteria</taxon>
        <taxon>Fusobacteriati</taxon>
        <taxon>Fusobacteriota</taxon>
        <taxon>Fusobacteriia</taxon>
        <taxon>Fusobacteriales</taxon>
        <taxon>Fusobacteriaceae</taxon>
        <taxon>Fusobacterium</taxon>
    </lineage>
</organism>
<dbReference type="EMBL" id="NIRK01000001">
    <property type="protein sequence ID" value="PHI03055.1"/>
    <property type="molecule type" value="Genomic_DNA"/>
</dbReference>
<evidence type="ECO:0000256" key="3">
    <source>
        <dbReference type="ARBA" id="ARBA00023306"/>
    </source>
</evidence>
<evidence type="ECO:0000256" key="1">
    <source>
        <dbReference type="ARBA" id="ARBA00022618"/>
    </source>
</evidence>
<protein>
    <submittedName>
        <fullName evidence="5">Cell division protein SepF</fullName>
    </submittedName>
</protein>
<reference evidence="5 6" key="1">
    <citation type="submission" date="2017-06" db="EMBL/GenBank/DDBJ databases">
        <title>Draft genome sequence of Fusobacterium nucleatum subsp. polymorphum KCOM 1248 (=ChDC F113).</title>
        <authorList>
            <person name="Kook J.-K."/>
            <person name="Park S.-N."/>
            <person name="Lim Y.K."/>
            <person name="Roh H."/>
        </authorList>
    </citation>
    <scope>NUCLEOTIDE SEQUENCE [LARGE SCALE GENOMIC DNA]</scope>
    <source>
        <strain evidence="6">KCOM 1248 (ChDC F113)</strain>
    </source>
</reference>
<dbReference type="RefSeq" id="WP_032846820.1">
    <property type="nucleotide sequence ID" value="NZ_CP077158.1"/>
</dbReference>